<dbReference type="HOGENOM" id="CLU_188238_1_0_9"/>
<evidence type="ECO:0000313" key="2">
    <source>
        <dbReference type="Proteomes" id="UP000018461"/>
    </source>
</evidence>
<dbReference type="AlphaFoldDB" id="G9WNN7"/>
<dbReference type="Proteomes" id="UP000018461">
    <property type="component" value="Unassembled WGS sequence"/>
</dbReference>
<evidence type="ECO:0000313" key="1">
    <source>
        <dbReference type="EMBL" id="EHL10774.1"/>
    </source>
</evidence>
<reference evidence="1" key="1">
    <citation type="submission" date="2011-08" db="EMBL/GenBank/DDBJ databases">
        <authorList>
            <consortium name="The Broad Institute Genome Sequencing Platform"/>
            <person name="Earl A."/>
            <person name="Ward D."/>
            <person name="Feldgarden M."/>
            <person name="Gevers D."/>
            <person name="Sizova M."/>
            <person name="Hazen A."/>
            <person name="Epstein S."/>
            <person name="Young S.K."/>
            <person name="Zeng Q."/>
            <person name="Gargeya S."/>
            <person name="Fitzgerald M."/>
            <person name="Haas B."/>
            <person name="Abouelleil A."/>
            <person name="Alvarado L."/>
            <person name="Arachchi H.M."/>
            <person name="Berlin A."/>
            <person name="Brown A."/>
            <person name="Chapman S.B."/>
            <person name="Chen Z."/>
            <person name="Dunbar C."/>
            <person name="Freedman E."/>
            <person name="Gearin G."/>
            <person name="Gellesch M."/>
            <person name="Goldberg J."/>
            <person name="Griggs A."/>
            <person name="Gujja S."/>
            <person name="Heiman D."/>
            <person name="Howarth C."/>
            <person name="Larson L."/>
            <person name="Lui A."/>
            <person name="MacDonald P.J.P."/>
            <person name="Montmayeur A."/>
            <person name="Murphy C."/>
            <person name="Neiman D."/>
            <person name="Pearson M."/>
            <person name="Priest M."/>
            <person name="Roberts A."/>
            <person name="Saif S."/>
            <person name="Shea T."/>
            <person name="Shenoy N."/>
            <person name="Sisk P."/>
            <person name="Stolte C."/>
            <person name="Sykes S."/>
            <person name="Wortman J."/>
            <person name="Nusbaum C."/>
            <person name="Birren B."/>
        </authorList>
    </citation>
    <scope>NUCLEOTIDE SEQUENCE [LARGE SCALE GENOMIC DNA]</scope>
    <source>
        <strain evidence="1">ACB1</strain>
    </source>
</reference>
<reference evidence="1" key="2">
    <citation type="submission" date="2013-03" db="EMBL/GenBank/DDBJ databases">
        <title>The Genome Sequence of Oribacterium sp. ACB1.</title>
        <authorList>
            <consortium name="The Broad Institute Genomics Platform"/>
            <consortium name="The Broad Institute Genome Sequencing Center for Infectious Disease"/>
            <person name="Earl A."/>
            <person name="Ward D."/>
            <person name="Feldgarden M."/>
            <person name="Gevers D."/>
            <person name="Sizova M."/>
            <person name="Hazen A."/>
            <person name="Epstein S."/>
            <person name="Walker B."/>
            <person name="Young S."/>
            <person name="Zeng Q."/>
            <person name="Gargeya S."/>
            <person name="Fitzgerald M."/>
            <person name="Haas B."/>
            <person name="Abouelleil A."/>
            <person name="Allen A.W."/>
            <person name="Alvarado L."/>
            <person name="Arachchi H.M."/>
            <person name="Berlin A.M."/>
            <person name="Chapman S.B."/>
            <person name="Gainer-Dewar J."/>
            <person name="Goldberg J."/>
            <person name="Griggs A."/>
            <person name="Gujja S."/>
            <person name="Hansen M."/>
            <person name="Howarth C."/>
            <person name="Imamovic A."/>
            <person name="Ireland A."/>
            <person name="Larimer J."/>
            <person name="McCowan C."/>
            <person name="Murphy C."/>
            <person name="Pearson M."/>
            <person name="Poon T.W."/>
            <person name="Priest M."/>
            <person name="Roberts A."/>
            <person name="Saif S."/>
            <person name="Shea T."/>
            <person name="Sisk P."/>
            <person name="Sykes S."/>
            <person name="Wortman J."/>
            <person name="Nusbaum C."/>
            <person name="Birren B."/>
        </authorList>
    </citation>
    <scope>NUCLEOTIDE SEQUENCE [LARGE SCALE GENOMIC DNA]</scope>
    <source>
        <strain evidence="1">ACB1</strain>
    </source>
</reference>
<dbReference type="EMBL" id="AFZC02000003">
    <property type="protein sequence ID" value="EHL10774.1"/>
    <property type="molecule type" value="Genomic_DNA"/>
</dbReference>
<proteinExistence type="predicted"/>
<name>G9WNN7_9FIRM</name>
<dbReference type="STRING" id="796943.HMPREF9625_00970"/>
<comment type="caution">
    <text evidence="1">The sequence shown here is derived from an EMBL/GenBank/DDBJ whole genome shotgun (WGS) entry which is preliminary data.</text>
</comment>
<protein>
    <submittedName>
        <fullName evidence="1">Uncharacterized protein</fullName>
    </submittedName>
</protein>
<keyword evidence="2" id="KW-1185">Reference proteome</keyword>
<dbReference type="RefSeq" id="WP_009534826.1">
    <property type="nucleotide sequence ID" value="NZ_KE148312.1"/>
</dbReference>
<accession>G9WNN7</accession>
<dbReference type="PATRIC" id="fig|796943.3.peg.1388"/>
<organism evidence="1 2">
    <name type="scientific">Oribacterium parvum ACB1</name>
    <dbReference type="NCBI Taxonomy" id="796943"/>
    <lineage>
        <taxon>Bacteria</taxon>
        <taxon>Bacillati</taxon>
        <taxon>Bacillota</taxon>
        <taxon>Clostridia</taxon>
        <taxon>Lachnospirales</taxon>
        <taxon>Lachnospiraceae</taxon>
        <taxon>Oribacterium</taxon>
    </lineage>
</organism>
<gene>
    <name evidence="1" type="ORF">HMPREF9625_00970</name>
</gene>
<sequence length="68" mass="8056">MEEKESLNSTFIVEVKCMENDTWQGKITWAEKNRGQYFRSALELLKLMDRALTEGNFHLEEDEEGKEE</sequence>